<comment type="caution">
    <text evidence="9">The sequence shown here is derived from an EMBL/GenBank/DDBJ whole genome shotgun (WGS) entry which is preliminary data.</text>
</comment>
<evidence type="ECO:0000256" key="3">
    <source>
        <dbReference type="ARBA" id="ARBA00022723"/>
    </source>
</evidence>
<dbReference type="InterPro" id="IPR001303">
    <property type="entry name" value="Aldolase_II/adducin_N"/>
</dbReference>
<dbReference type="AlphaFoldDB" id="A0A9P1J259"/>
<dbReference type="SUPFAM" id="SSF53639">
    <property type="entry name" value="AraD/HMP-PK domain-like"/>
    <property type="match status" value="1"/>
</dbReference>
<keyword evidence="10" id="KW-1185">Reference proteome</keyword>
<dbReference type="GO" id="GO:0005737">
    <property type="term" value="C:cytoplasm"/>
    <property type="evidence" value="ECO:0007669"/>
    <property type="project" value="InterPro"/>
</dbReference>
<keyword evidence="2" id="KW-0028">Amino-acid biosynthesis</keyword>
<dbReference type="PANTHER" id="PTHR10640">
    <property type="entry name" value="METHYLTHIORIBULOSE-1-PHOSPHATE DEHYDRATASE"/>
    <property type="match status" value="1"/>
</dbReference>
<evidence type="ECO:0000256" key="2">
    <source>
        <dbReference type="ARBA" id="ARBA00022605"/>
    </source>
</evidence>
<dbReference type="Pfam" id="PF00596">
    <property type="entry name" value="Aldolase_II"/>
    <property type="match status" value="1"/>
</dbReference>
<dbReference type="OrthoDB" id="191080at2759"/>
<dbReference type="NCBIfam" id="TIGR03328">
    <property type="entry name" value="salvage_mtnB"/>
    <property type="match status" value="1"/>
</dbReference>
<organism evidence="9 10">
    <name type="scientific">Caenorhabditis angaria</name>
    <dbReference type="NCBI Taxonomy" id="860376"/>
    <lineage>
        <taxon>Eukaryota</taxon>
        <taxon>Metazoa</taxon>
        <taxon>Ecdysozoa</taxon>
        <taxon>Nematoda</taxon>
        <taxon>Chromadorea</taxon>
        <taxon>Rhabditida</taxon>
        <taxon>Rhabditina</taxon>
        <taxon>Rhabditomorpha</taxon>
        <taxon>Rhabditoidea</taxon>
        <taxon>Rhabditidae</taxon>
        <taxon>Peloderinae</taxon>
        <taxon>Caenorhabditis</taxon>
    </lineage>
</organism>
<comment type="function">
    <text evidence="7">Catalyzes the dehydration of methylthioribulose-1-phosphate (MTRu-1-P) into 2,3-diketo-5-methylthiopentyl-1-phosphate (DK-MTP-1-P). Functions in the methionine salvage pathway, which plays a key role in cancer, apoptosis, microbial proliferation and inflammation. May inhibit the CASP1-related inflammatory response (pyroptosis), the CASP9-dependent apoptotic pathway and the cytochrome c-dependent and APAF1-mediated cell death.</text>
</comment>
<comment type="similarity">
    <text evidence="1">Belongs to the aldolase class II family. Adducin subfamily.</text>
</comment>
<dbReference type="PANTHER" id="PTHR10640:SF7">
    <property type="entry name" value="METHYLTHIORIBULOSE-1-PHOSPHATE DEHYDRATASE"/>
    <property type="match status" value="1"/>
</dbReference>
<dbReference type="InterPro" id="IPR036409">
    <property type="entry name" value="Aldolase_II/adducin_N_sf"/>
</dbReference>
<feature type="domain" description="Class II aldolase/adducin N-terminal" evidence="8">
    <location>
        <begin position="30"/>
        <end position="226"/>
    </location>
</feature>
<dbReference type="SMART" id="SM01007">
    <property type="entry name" value="Aldolase_II"/>
    <property type="match status" value="1"/>
</dbReference>
<dbReference type="InterPro" id="IPR017714">
    <property type="entry name" value="MethylthioRu-1-P_deHdtase_MtnB"/>
</dbReference>
<protein>
    <recommendedName>
        <fullName evidence="8">Class II aldolase/adducin N-terminal domain-containing protein</fullName>
    </recommendedName>
</protein>
<keyword evidence="3" id="KW-0479">Metal-binding</keyword>
<keyword evidence="6" id="KW-0456">Lyase</keyword>
<evidence type="ECO:0000256" key="1">
    <source>
        <dbReference type="ARBA" id="ARBA00006274"/>
    </source>
</evidence>
<evidence type="ECO:0000313" key="9">
    <source>
        <dbReference type="EMBL" id="CAI5454320.1"/>
    </source>
</evidence>
<keyword evidence="5" id="KW-0486">Methionine biosynthesis</keyword>
<name>A0A9P1J259_9PELO</name>
<dbReference type="GO" id="GO:0019509">
    <property type="term" value="P:L-methionine salvage from methylthioadenosine"/>
    <property type="evidence" value="ECO:0007669"/>
    <property type="project" value="InterPro"/>
</dbReference>
<keyword evidence="4" id="KW-0862">Zinc</keyword>
<sequence>MPEFTEDSNFQELSAERFGAHNDEGPMTLEIFTQLMKQFYDLGWMRGSGGALGCVSGKQLMISPSALQKERIKPADVFLYDLVSKTEIQRPINKKITVSSCSVLFSLIMNQTGSECVIHTHSKAANLITQLISGDTFEISHQEYIKGIYNPFSGHALKYNDTLIIPIINNRPSESLLLNPIEGVIQAYPQAIAVLVRNHGLFVWGPTWESAKIMVECIDYLLELSLDMLKNNIPLVKEDVQPERQDSVDYLETVFSP</sequence>
<evidence type="ECO:0000313" key="10">
    <source>
        <dbReference type="Proteomes" id="UP001152747"/>
    </source>
</evidence>
<dbReference type="Gene3D" id="3.40.225.10">
    <property type="entry name" value="Class II aldolase/adducin N-terminal domain"/>
    <property type="match status" value="1"/>
</dbReference>
<evidence type="ECO:0000256" key="5">
    <source>
        <dbReference type="ARBA" id="ARBA00023167"/>
    </source>
</evidence>
<dbReference type="GO" id="GO:0046570">
    <property type="term" value="F:methylthioribulose 1-phosphate dehydratase activity"/>
    <property type="evidence" value="ECO:0007669"/>
    <property type="project" value="TreeGrafter"/>
</dbReference>
<dbReference type="FunFam" id="3.40.225.10:FF:000003">
    <property type="entry name" value="Methylthioribulose-1-phosphate dehydratase"/>
    <property type="match status" value="1"/>
</dbReference>
<accession>A0A9P1J259</accession>
<evidence type="ECO:0000256" key="4">
    <source>
        <dbReference type="ARBA" id="ARBA00022833"/>
    </source>
</evidence>
<dbReference type="Proteomes" id="UP001152747">
    <property type="component" value="Unassembled WGS sequence"/>
</dbReference>
<evidence type="ECO:0000256" key="6">
    <source>
        <dbReference type="ARBA" id="ARBA00023239"/>
    </source>
</evidence>
<evidence type="ECO:0000256" key="7">
    <source>
        <dbReference type="ARBA" id="ARBA00060021"/>
    </source>
</evidence>
<dbReference type="EMBL" id="CANHGI010000006">
    <property type="protein sequence ID" value="CAI5454320.1"/>
    <property type="molecule type" value="Genomic_DNA"/>
</dbReference>
<proteinExistence type="inferred from homology"/>
<dbReference type="GO" id="GO:0046872">
    <property type="term" value="F:metal ion binding"/>
    <property type="evidence" value="ECO:0007669"/>
    <property type="project" value="UniProtKB-KW"/>
</dbReference>
<gene>
    <name evidence="9" type="ORF">CAMP_LOCUS16957</name>
</gene>
<reference evidence="9" key="1">
    <citation type="submission" date="2022-11" db="EMBL/GenBank/DDBJ databases">
        <authorList>
            <person name="Kikuchi T."/>
        </authorList>
    </citation>
    <scope>NUCLEOTIDE SEQUENCE</scope>
    <source>
        <strain evidence="9">PS1010</strain>
    </source>
</reference>
<evidence type="ECO:0000259" key="8">
    <source>
        <dbReference type="SMART" id="SM01007"/>
    </source>
</evidence>